<keyword evidence="1" id="KW-0732">Signal</keyword>
<reference evidence="2 3" key="1">
    <citation type="journal article" date="2015" name="Int. J. Syst. Evol. Microbiol.">
        <title>Hyunsoonleella pacifica sp. nov., isolated from seawater of South Pacific Gyre.</title>
        <authorList>
            <person name="Gao X."/>
            <person name="Zhang Z."/>
            <person name="Dai X."/>
            <person name="Zhang X.H."/>
        </authorList>
    </citation>
    <scope>NUCLEOTIDE SEQUENCE [LARGE SCALE GENOMIC DNA]</scope>
    <source>
        <strain evidence="2 3">SW033</strain>
    </source>
</reference>
<dbReference type="RefSeq" id="WP_130936182.1">
    <property type="nucleotide sequence ID" value="NZ_BMEE01000001.1"/>
</dbReference>
<organism evidence="2 3">
    <name type="scientific">Hyunsoonleella pacifica</name>
    <dbReference type="NCBI Taxonomy" id="1080224"/>
    <lineage>
        <taxon>Bacteria</taxon>
        <taxon>Pseudomonadati</taxon>
        <taxon>Bacteroidota</taxon>
        <taxon>Flavobacteriia</taxon>
        <taxon>Flavobacteriales</taxon>
        <taxon>Flavobacteriaceae</taxon>
    </lineage>
</organism>
<name>A0A4Q9FUK4_9FLAO</name>
<sequence>MKILHKILVISLCLLVNYTMYSQECESLIPNYQNDENSTTNSSNFELSTGSHGYNETSQQDLSISLAGSGWLQLNTTSNYANIISTPWHGNIKVISNSGIYKGQDRGYLISPYIVEDTYKSPLNLAGSGTMLGAKTGGGIHKEITFPNAGTYYLFFSQLNATQLNGSGPITSSRWAVTIAGDTRESIFMPASNDIIDNTGNWKRAFLKFNIPNPGPYDVEFKVKNIVSSFNEELYIDNYLLLDNIELYAEADCNAPDRVTQRNSSSFKPAPGNYVLSAWVKEEHNPQDPPPISYSSNIQVSYSNGSTITTDGPFLASGSIIEGWQRIEKEFTIPEGSTDITIALKNNAGSSYVTYFDDIRIHKADGTMKSFVYDPVTQRLMAELDENNYATLYEYDHEGGLVRVKKETEKGIYTIQETRSSNVKLNN</sequence>
<dbReference type="EMBL" id="SIRS01000002">
    <property type="protein sequence ID" value="TBN17892.1"/>
    <property type="molecule type" value="Genomic_DNA"/>
</dbReference>
<dbReference type="OrthoDB" id="627712at2"/>
<dbReference type="Proteomes" id="UP000292372">
    <property type="component" value="Unassembled WGS sequence"/>
</dbReference>
<gene>
    <name evidence="2" type="ORF">EYD46_06175</name>
</gene>
<dbReference type="AlphaFoldDB" id="A0A4Q9FUK4"/>
<evidence type="ECO:0000313" key="3">
    <source>
        <dbReference type="Proteomes" id="UP000292372"/>
    </source>
</evidence>
<comment type="caution">
    <text evidence="2">The sequence shown here is derived from an EMBL/GenBank/DDBJ whole genome shotgun (WGS) entry which is preliminary data.</text>
</comment>
<feature type="chain" id="PRO_5020955281" evidence="1">
    <location>
        <begin position="23"/>
        <end position="427"/>
    </location>
</feature>
<evidence type="ECO:0000313" key="2">
    <source>
        <dbReference type="EMBL" id="TBN17892.1"/>
    </source>
</evidence>
<feature type="signal peptide" evidence="1">
    <location>
        <begin position="1"/>
        <end position="22"/>
    </location>
</feature>
<proteinExistence type="predicted"/>
<evidence type="ECO:0000256" key="1">
    <source>
        <dbReference type="SAM" id="SignalP"/>
    </source>
</evidence>
<keyword evidence="3" id="KW-1185">Reference proteome</keyword>
<dbReference type="Gene3D" id="2.60.120.260">
    <property type="entry name" value="Galactose-binding domain-like"/>
    <property type="match status" value="1"/>
</dbReference>
<protein>
    <submittedName>
        <fullName evidence="2">Uncharacterized protein</fullName>
    </submittedName>
</protein>
<accession>A0A4Q9FUK4</accession>